<organism evidence="1 2">
    <name type="scientific">Forsythia ovata</name>
    <dbReference type="NCBI Taxonomy" id="205694"/>
    <lineage>
        <taxon>Eukaryota</taxon>
        <taxon>Viridiplantae</taxon>
        <taxon>Streptophyta</taxon>
        <taxon>Embryophyta</taxon>
        <taxon>Tracheophyta</taxon>
        <taxon>Spermatophyta</taxon>
        <taxon>Magnoliopsida</taxon>
        <taxon>eudicotyledons</taxon>
        <taxon>Gunneridae</taxon>
        <taxon>Pentapetalae</taxon>
        <taxon>asterids</taxon>
        <taxon>lamiids</taxon>
        <taxon>Lamiales</taxon>
        <taxon>Oleaceae</taxon>
        <taxon>Forsythieae</taxon>
        <taxon>Forsythia</taxon>
    </lineage>
</organism>
<evidence type="ECO:0000313" key="1">
    <source>
        <dbReference type="EMBL" id="KAL2522830.1"/>
    </source>
</evidence>
<sequence>MSNMQNLSNFQEFCIYKQLKKEARGSSWQSKAKKTALACPIKTENSYHHEEELCVNGTELKLTDAYKVEAPFFYPRMRIRKYVGNFDVSNEIFSLKEEGPNFLIFQMKKKQQQSLVALMFRTQEYSCLLQKHGFRFTEGSVDSFRPTTPGHSPGIVHSEHVN</sequence>
<name>A0ABD1UE36_9LAMI</name>
<accession>A0ABD1UE36</accession>
<gene>
    <name evidence="1" type="ORF">Fot_26753</name>
</gene>
<keyword evidence="2" id="KW-1185">Reference proteome</keyword>
<comment type="caution">
    <text evidence="1">The sequence shown here is derived from an EMBL/GenBank/DDBJ whole genome shotgun (WGS) entry which is preliminary data.</text>
</comment>
<protein>
    <submittedName>
        <fullName evidence="1">Uncharacterized protein</fullName>
    </submittedName>
</protein>
<dbReference type="Proteomes" id="UP001604277">
    <property type="component" value="Unassembled WGS sequence"/>
</dbReference>
<proteinExistence type="predicted"/>
<dbReference type="EMBL" id="JBFOLJ010000007">
    <property type="protein sequence ID" value="KAL2522830.1"/>
    <property type="molecule type" value="Genomic_DNA"/>
</dbReference>
<reference evidence="2" key="1">
    <citation type="submission" date="2024-07" db="EMBL/GenBank/DDBJ databases">
        <title>Two chromosome-level genome assemblies of Korean endemic species Abeliophyllum distichum and Forsythia ovata (Oleaceae).</title>
        <authorList>
            <person name="Jang H."/>
        </authorList>
    </citation>
    <scope>NUCLEOTIDE SEQUENCE [LARGE SCALE GENOMIC DNA]</scope>
</reference>
<evidence type="ECO:0000313" key="2">
    <source>
        <dbReference type="Proteomes" id="UP001604277"/>
    </source>
</evidence>
<dbReference type="AlphaFoldDB" id="A0ABD1UE36"/>